<keyword evidence="3" id="KW-1185">Reference proteome</keyword>
<dbReference type="PANTHER" id="PTHR38468:SF1">
    <property type="entry name" value="SLL0939 PROTEIN"/>
    <property type="match status" value="1"/>
</dbReference>
<name>A0ABU5RUS9_9CYAN</name>
<accession>A0ABU5RUS9</accession>
<proteinExistence type="predicted"/>
<keyword evidence="1" id="KW-0812">Transmembrane</keyword>
<dbReference type="EMBL" id="JAYGHX010000005">
    <property type="protein sequence ID" value="MEA5391483.1"/>
    <property type="molecule type" value="Genomic_DNA"/>
</dbReference>
<organism evidence="2 3">
    <name type="scientific">Cyanobium gracile UHCC 0139</name>
    <dbReference type="NCBI Taxonomy" id="3110308"/>
    <lineage>
        <taxon>Bacteria</taxon>
        <taxon>Bacillati</taxon>
        <taxon>Cyanobacteriota</taxon>
        <taxon>Cyanophyceae</taxon>
        <taxon>Synechococcales</taxon>
        <taxon>Prochlorococcaceae</taxon>
        <taxon>Cyanobium</taxon>
    </lineage>
</organism>
<dbReference type="Pfam" id="PF07784">
    <property type="entry name" value="DUF1622"/>
    <property type="match status" value="1"/>
</dbReference>
<dbReference type="RefSeq" id="WP_323305515.1">
    <property type="nucleotide sequence ID" value="NZ_JAYGHX010000005.1"/>
</dbReference>
<feature type="transmembrane region" description="Helical" evidence="1">
    <location>
        <begin position="28"/>
        <end position="50"/>
    </location>
</feature>
<evidence type="ECO:0000256" key="1">
    <source>
        <dbReference type="SAM" id="Phobius"/>
    </source>
</evidence>
<gene>
    <name evidence="2" type="ORF">VB738_09445</name>
</gene>
<protein>
    <submittedName>
        <fullName evidence="2">DUF1622 domain-containing protein</fullName>
    </submittedName>
</protein>
<evidence type="ECO:0000313" key="2">
    <source>
        <dbReference type="EMBL" id="MEA5391483.1"/>
    </source>
</evidence>
<evidence type="ECO:0000313" key="3">
    <source>
        <dbReference type="Proteomes" id="UP001304461"/>
    </source>
</evidence>
<keyword evidence="1" id="KW-1133">Transmembrane helix</keyword>
<reference evidence="2 3" key="1">
    <citation type="submission" date="2023-12" db="EMBL/GenBank/DDBJ databases">
        <title>Baltic Sea Cyanobacteria.</title>
        <authorList>
            <person name="Delbaje E."/>
            <person name="Fewer D.P."/>
            <person name="Shishido T.K."/>
        </authorList>
    </citation>
    <scope>NUCLEOTIDE SEQUENCE [LARGE SCALE GENOMIC DNA]</scope>
    <source>
        <strain evidence="2 3">UHCC 0139</strain>
    </source>
</reference>
<sequence>MSGPLLTAIGGIASLEHLLTGLAGGLRLVLELLSVLCVAVGLLAILRLALPSPWRRRHRPATGLRLTFASWLSMALEFQLGADIVSTTTAPSGANLIQLAAVAVIRTFLNLFLAREIEAEQRLEGERQNLTPTA</sequence>
<dbReference type="PANTHER" id="PTHR38468">
    <property type="entry name" value="SLL0939 PROTEIN"/>
    <property type="match status" value="1"/>
</dbReference>
<comment type="caution">
    <text evidence="2">The sequence shown here is derived from an EMBL/GenBank/DDBJ whole genome shotgun (WGS) entry which is preliminary data.</text>
</comment>
<dbReference type="Proteomes" id="UP001304461">
    <property type="component" value="Unassembled WGS sequence"/>
</dbReference>
<dbReference type="InterPro" id="IPR012427">
    <property type="entry name" value="DUF1622"/>
</dbReference>
<keyword evidence="1" id="KW-0472">Membrane</keyword>